<accession>A0ACB8YTH4</accession>
<gene>
    <name evidence="1" type="ORF">L2E82_46459</name>
</gene>
<evidence type="ECO:0000313" key="1">
    <source>
        <dbReference type="EMBL" id="KAI3688693.1"/>
    </source>
</evidence>
<keyword evidence="2" id="KW-1185">Reference proteome</keyword>
<reference evidence="2" key="1">
    <citation type="journal article" date="2022" name="Mol. Ecol. Resour.">
        <title>The genomes of chicory, endive, great burdock and yacon provide insights into Asteraceae palaeo-polyploidization history and plant inulin production.</title>
        <authorList>
            <person name="Fan W."/>
            <person name="Wang S."/>
            <person name="Wang H."/>
            <person name="Wang A."/>
            <person name="Jiang F."/>
            <person name="Liu H."/>
            <person name="Zhao H."/>
            <person name="Xu D."/>
            <person name="Zhang Y."/>
        </authorList>
    </citation>
    <scope>NUCLEOTIDE SEQUENCE [LARGE SCALE GENOMIC DNA]</scope>
    <source>
        <strain evidence="2">cv. Punajuju</strain>
    </source>
</reference>
<proteinExistence type="predicted"/>
<dbReference type="EMBL" id="CM042017">
    <property type="protein sequence ID" value="KAI3688693.1"/>
    <property type="molecule type" value="Genomic_DNA"/>
</dbReference>
<reference evidence="1 2" key="2">
    <citation type="journal article" date="2022" name="Mol. Ecol. Resour.">
        <title>The genomes of chicory, endive, great burdock and yacon provide insights into Asteraceae paleo-polyploidization history and plant inulin production.</title>
        <authorList>
            <person name="Fan W."/>
            <person name="Wang S."/>
            <person name="Wang H."/>
            <person name="Wang A."/>
            <person name="Jiang F."/>
            <person name="Liu H."/>
            <person name="Zhao H."/>
            <person name="Xu D."/>
            <person name="Zhang Y."/>
        </authorList>
    </citation>
    <scope>NUCLEOTIDE SEQUENCE [LARGE SCALE GENOMIC DNA]</scope>
    <source>
        <strain evidence="2">cv. Punajuju</strain>
        <tissue evidence="1">Leaves</tissue>
    </source>
</reference>
<protein>
    <submittedName>
        <fullName evidence="1">Uncharacterized protein</fullName>
    </submittedName>
</protein>
<evidence type="ECO:0000313" key="2">
    <source>
        <dbReference type="Proteomes" id="UP001055811"/>
    </source>
</evidence>
<comment type="caution">
    <text evidence="1">The sequence shown here is derived from an EMBL/GenBank/DDBJ whole genome shotgun (WGS) entry which is preliminary data.</text>
</comment>
<dbReference type="Proteomes" id="UP001055811">
    <property type="component" value="Linkage Group LG09"/>
</dbReference>
<sequence length="202" mass="22438">MTRITNSGKKTSTATLKFLYSYGGKILPRHIDGKLRYIGGHTRVLAADRSVTHAELIFKFWEACGFSVDLKCKLPTEDLDVLVSVTCDEDLAAVVEEYDRVSPDAKIRAVLCPVRSLKTISPVPSFESLVDFSASKPPPHPVVGNSVVRKGTQHCQAVDFSAYKLPRYPLAGSCRDSPPSASYFLEQTMPRQNYFVRGWNHS</sequence>
<organism evidence="1 2">
    <name type="scientific">Cichorium intybus</name>
    <name type="common">Chicory</name>
    <dbReference type="NCBI Taxonomy" id="13427"/>
    <lineage>
        <taxon>Eukaryota</taxon>
        <taxon>Viridiplantae</taxon>
        <taxon>Streptophyta</taxon>
        <taxon>Embryophyta</taxon>
        <taxon>Tracheophyta</taxon>
        <taxon>Spermatophyta</taxon>
        <taxon>Magnoliopsida</taxon>
        <taxon>eudicotyledons</taxon>
        <taxon>Gunneridae</taxon>
        <taxon>Pentapetalae</taxon>
        <taxon>asterids</taxon>
        <taxon>campanulids</taxon>
        <taxon>Asterales</taxon>
        <taxon>Asteraceae</taxon>
        <taxon>Cichorioideae</taxon>
        <taxon>Cichorieae</taxon>
        <taxon>Cichoriinae</taxon>
        <taxon>Cichorium</taxon>
    </lineage>
</organism>
<name>A0ACB8YTH4_CICIN</name>